<dbReference type="RefSeq" id="WP_301142105.1">
    <property type="nucleotide sequence ID" value="NZ_JAUHQA010000001.1"/>
</dbReference>
<feature type="domain" description="VTC" evidence="1">
    <location>
        <begin position="31"/>
        <end position="236"/>
    </location>
</feature>
<keyword evidence="3" id="KW-1185">Reference proteome</keyword>
<protein>
    <submittedName>
        <fullName evidence="2">Polyphosphate polymerase domain-containing protein</fullName>
    </submittedName>
</protein>
<evidence type="ECO:0000259" key="1">
    <source>
        <dbReference type="Pfam" id="PF09359"/>
    </source>
</evidence>
<dbReference type="InterPro" id="IPR042267">
    <property type="entry name" value="VTC_sf"/>
</dbReference>
<dbReference type="EMBL" id="JAUHQA010000001">
    <property type="protein sequence ID" value="MDN4480656.1"/>
    <property type="molecule type" value="Genomic_DNA"/>
</dbReference>
<comment type="caution">
    <text evidence="2">The sequence shown here is derived from an EMBL/GenBank/DDBJ whole genome shotgun (WGS) entry which is preliminary data.</text>
</comment>
<proteinExistence type="predicted"/>
<dbReference type="CDD" id="cd07750">
    <property type="entry name" value="PolyPPase_VTC_like"/>
    <property type="match status" value="1"/>
</dbReference>
<dbReference type="Proteomes" id="UP001172708">
    <property type="component" value="Unassembled WGS sequence"/>
</dbReference>
<name>A0ABT8GGU2_9MICO</name>
<evidence type="ECO:0000313" key="2">
    <source>
        <dbReference type="EMBL" id="MDN4480656.1"/>
    </source>
</evidence>
<dbReference type="Pfam" id="PF09359">
    <property type="entry name" value="VTC"/>
    <property type="match status" value="1"/>
</dbReference>
<evidence type="ECO:0000313" key="3">
    <source>
        <dbReference type="Proteomes" id="UP001172708"/>
    </source>
</evidence>
<reference evidence="2" key="1">
    <citation type="submission" date="2023-06" db="EMBL/GenBank/DDBJ databases">
        <title>Egi l300058.</title>
        <authorList>
            <person name="Gao L."/>
            <person name="Fang B.-Z."/>
            <person name="Li W.-J."/>
        </authorList>
    </citation>
    <scope>NUCLEOTIDE SEQUENCE</scope>
    <source>
        <strain evidence="2">EGI L300058</strain>
    </source>
</reference>
<organism evidence="2 3">
    <name type="scientific">Demequina muriae</name>
    <dbReference type="NCBI Taxonomy" id="3051664"/>
    <lineage>
        <taxon>Bacteria</taxon>
        <taxon>Bacillati</taxon>
        <taxon>Actinomycetota</taxon>
        <taxon>Actinomycetes</taxon>
        <taxon>Micrococcales</taxon>
        <taxon>Demequinaceae</taxon>
        <taxon>Demequina</taxon>
    </lineage>
</organism>
<accession>A0ABT8GGU2</accession>
<sequence>MTATGAWPGVIGRLAPVTLEELDATAALQTRTDRKYVLRPETWALALASLDAAPRVLDIDGLRTFRYESVYYDTPDLDSYRMAARRRPLRYKVRTRQYVDTGTVAVEVKLRSRTGETVKHREWLSPGASRGGGPRLPAEAQRFVASFPATADAVGRLAETLTTSYERVTLLTADARVTVDAHVRGRDNRGREAGFGDLLIVEVKASARAGAVDRALWSLGVRPSRVSKYCTALAALRPDLPSHRWARTLRRHLDAPQPALAGA</sequence>
<gene>
    <name evidence="2" type="ORF">QQX02_06940</name>
</gene>
<dbReference type="Gene3D" id="3.20.100.30">
    <property type="entry name" value="VTC, catalytic tunnel domain"/>
    <property type="match status" value="1"/>
</dbReference>
<dbReference type="InterPro" id="IPR018966">
    <property type="entry name" value="VTC_domain"/>
</dbReference>